<dbReference type="KEGG" id="fam:OYT1_ch1085"/>
<dbReference type="GO" id="GO:0009399">
    <property type="term" value="P:nitrogen fixation"/>
    <property type="evidence" value="ECO:0007669"/>
    <property type="project" value="UniProtKB-UniRule"/>
</dbReference>
<dbReference type="SUPFAM" id="SSF51569">
    <property type="entry name" value="Aldolase"/>
    <property type="match status" value="1"/>
</dbReference>
<dbReference type="PANTHER" id="PTHR42880">
    <property type="entry name" value="HOMOCITRATE SYNTHASE"/>
    <property type="match status" value="1"/>
</dbReference>
<feature type="domain" description="Pyruvate carboxyltransferase" evidence="9">
    <location>
        <begin position="5"/>
        <end position="256"/>
    </location>
</feature>
<keyword evidence="5 7" id="KW-0808">Transferase</keyword>
<dbReference type="OrthoDB" id="9803573at2"/>
<evidence type="ECO:0000256" key="1">
    <source>
        <dbReference type="ARBA" id="ARBA00003050"/>
    </source>
</evidence>
<protein>
    <recommendedName>
        <fullName evidence="4 8">Homocitrate synthase</fullName>
        <ecNumber evidence="3 8">2.3.3.14</ecNumber>
    </recommendedName>
</protein>
<dbReference type="PANTHER" id="PTHR42880:SF1">
    <property type="entry name" value="ISOPROPYLMALATE_HOMOCITRATE_CITRAMALATE SYNTHASE FAMILY PROTEIN"/>
    <property type="match status" value="1"/>
</dbReference>
<sequence>MFRSIIIDDTTLRDGEQTAGVAFTLEEKLDIARQLDALGVPELEVGIPAMGEAERDSINAVASLDLNAKLVAWCRMCKPDILAAELVDVHLLDLSIPVSDIHLKKKLGRDRDWVLETIFDLVPFASEQGMGIILGCEDASRADPEFLLRVAEAAQAAGAQRIRIADTLGVMEPFGVHKLISSLRSAVDIEIEMHAHDDLGLATANSLAAALAGATHINTTVNGLGERAGNAPLEEVALGLKKLYSMDTGIDLTHFPALSQAVAAASGRPVHWQKSLVGEGVFTHEAGLHVDGLLKDPDTYQGFDPSEVGRSRKLVVGKHSGTHGVIAAYACMGLNLSQAEARALLPDIRSFAERAKRSPADQELLFMYQRYIGRSAPGAVH</sequence>
<accession>A0A2Z6GBQ9</accession>
<name>A0A2Z6GBQ9_9PROT</name>
<dbReference type="InterPro" id="IPR002034">
    <property type="entry name" value="AIPM/Hcit_synth_CS"/>
</dbReference>
<dbReference type="PROSITE" id="PS00816">
    <property type="entry name" value="AIPM_HOMOCIT_SYNTH_2"/>
    <property type="match status" value="1"/>
</dbReference>
<dbReference type="Proteomes" id="UP000033070">
    <property type="component" value="Chromosome"/>
</dbReference>
<dbReference type="NCBIfam" id="TIGR02660">
    <property type="entry name" value="nifV_homocitr"/>
    <property type="match status" value="1"/>
</dbReference>
<dbReference type="PROSITE" id="PS50991">
    <property type="entry name" value="PYR_CT"/>
    <property type="match status" value="1"/>
</dbReference>
<dbReference type="InterPro" id="IPR054691">
    <property type="entry name" value="LeuA/HCS_post-cat"/>
</dbReference>
<keyword evidence="11" id="KW-1185">Reference proteome</keyword>
<proteinExistence type="inferred from homology"/>
<comment type="similarity">
    <text evidence="2 7">Belongs to the alpha-IPM synthase/homocitrate synthase family.</text>
</comment>
<dbReference type="CDD" id="cd07939">
    <property type="entry name" value="DRE_TIM_NifV"/>
    <property type="match status" value="1"/>
</dbReference>
<dbReference type="STRING" id="1188319.OYT1_02529"/>
<evidence type="ECO:0000256" key="5">
    <source>
        <dbReference type="ARBA" id="ARBA00022679"/>
    </source>
</evidence>
<keyword evidence="8" id="KW-0535">Nitrogen fixation</keyword>
<dbReference type="Gene3D" id="1.10.238.260">
    <property type="match status" value="1"/>
</dbReference>
<comment type="function">
    <text evidence="1 8">This protein is a Fe-Mo-cofactor biosynthetic component.</text>
</comment>
<dbReference type="InterPro" id="IPR013477">
    <property type="entry name" value="NifV/FrbC"/>
</dbReference>
<reference evidence="10 11" key="1">
    <citation type="submission" date="2018-06" db="EMBL/GenBank/DDBJ databases">
        <title>OYT1 Genome Sequencing.</title>
        <authorList>
            <person name="Kato S."/>
            <person name="Itoh T."/>
            <person name="Ohkuma M."/>
        </authorList>
    </citation>
    <scope>NUCLEOTIDE SEQUENCE [LARGE SCALE GENOMIC DNA]</scope>
    <source>
        <strain evidence="10 11">OYT1</strain>
    </source>
</reference>
<evidence type="ECO:0000256" key="3">
    <source>
        <dbReference type="ARBA" id="ARBA00012974"/>
    </source>
</evidence>
<evidence type="ECO:0000256" key="4">
    <source>
        <dbReference type="ARBA" id="ARBA00020735"/>
    </source>
</evidence>
<dbReference type="AlphaFoldDB" id="A0A2Z6GBQ9"/>
<dbReference type="Gene3D" id="3.20.20.70">
    <property type="entry name" value="Aldolase class I"/>
    <property type="match status" value="1"/>
</dbReference>
<gene>
    <name evidence="10" type="ORF">OYT1_ch1085</name>
</gene>
<dbReference type="GO" id="GO:0019752">
    <property type="term" value="P:carboxylic acid metabolic process"/>
    <property type="evidence" value="ECO:0007669"/>
    <property type="project" value="UniProtKB-UniRule"/>
</dbReference>
<dbReference type="PROSITE" id="PS00815">
    <property type="entry name" value="AIPM_HOMOCIT_SYNTH_1"/>
    <property type="match status" value="1"/>
</dbReference>
<evidence type="ECO:0000256" key="8">
    <source>
        <dbReference type="RuleBase" id="RU367143"/>
    </source>
</evidence>
<dbReference type="RefSeq" id="WP_062627628.1">
    <property type="nucleotide sequence ID" value="NZ_AP018738.1"/>
</dbReference>
<evidence type="ECO:0000259" key="9">
    <source>
        <dbReference type="PROSITE" id="PS50991"/>
    </source>
</evidence>
<dbReference type="InterPro" id="IPR013785">
    <property type="entry name" value="Aldolase_TIM"/>
</dbReference>
<dbReference type="EMBL" id="AP018738">
    <property type="protein sequence ID" value="BBE50645.1"/>
    <property type="molecule type" value="Genomic_DNA"/>
</dbReference>
<evidence type="ECO:0000256" key="7">
    <source>
        <dbReference type="RuleBase" id="RU003523"/>
    </source>
</evidence>
<comment type="catalytic activity">
    <reaction evidence="6 8">
        <text>acetyl-CoA + 2-oxoglutarate + H2O = (2R)-homocitrate + CoA + H(+)</text>
        <dbReference type="Rhea" id="RHEA:12929"/>
        <dbReference type="ChEBI" id="CHEBI:15377"/>
        <dbReference type="ChEBI" id="CHEBI:15378"/>
        <dbReference type="ChEBI" id="CHEBI:16810"/>
        <dbReference type="ChEBI" id="CHEBI:57287"/>
        <dbReference type="ChEBI" id="CHEBI:57288"/>
        <dbReference type="ChEBI" id="CHEBI:58884"/>
        <dbReference type="EC" id="2.3.3.14"/>
    </reaction>
</comment>
<dbReference type="Pfam" id="PF00682">
    <property type="entry name" value="HMGL-like"/>
    <property type="match status" value="1"/>
</dbReference>
<dbReference type="Pfam" id="PF22617">
    <property type="entry name" value="HCS_D2"/>
    <property type="match status" value="1"/>
</dbReference>
<dbReference type="EC" id="2.3.3.14" evidence="3 8"/>
<evidence type="ECO:0000256" key="2">
    <source>
        <dbReference type="ARBA" id="ARBA00006154"/>
    </source>
</evidence>
<dbReference type="InterPro" id="IPR000891">
    <property type="entry name" value="PYR_CT"/>
</dbReference>
<dbReference type="GO" id="GO:0004410">
    <property type="term" value="F:homocitrate synthase activity"/>
    <property type="evidence" value="ECO:0007669"/>
    <property type="project" value="UniProtKB-UniRule"/>
</dbReference>
<evidence type="ECO:0000313" key="11">
    <source>
        <dbReference type="Proteomes" id="UP000033070"/>
    </source>
</evidence>
<evidence type="ECO:0000256" key="6">
    <source>
        <dbReference type="ARBA" id="ARBA00048019"/>
    </source>
</evidence>
<evidence type="ECO:0000313" key="10">
    <source>
        <dbReference type="EMBL" id="BBE50645.1"/>
    </source>
</evidence>
<organism evidence="10 11">
    <name type="scientific">Ferriphaselus amnicola</name>
    <dbReference type="NCBI Taxonomy" id="1188319"/>
    <lineage>
        <taxon>Bacteria</taxon>
        <taxon>Pseudomonadati</taxon>
        <taxon>Pseudomonadota</taxon>
        <taxon>Betaproteobacteria</taxon>
        <taxon>Nitrosomonadales</taxon>
        <taxon>Gallionellaceae</taxon>
        <taxon>Ferriphaselus</taxon>
    </lineage>
</organism>